<protein>
    <submittedName>
        <fullName evidence="2">Uncharacterized protein</fullName>
    </submittedName>
</protein>
<organism evidence="2 3">
    <name type="scientific">Halogranum rubrum</name>
    <dbReference type="NCBI Taxonomy" id="553466"/>
    <lineage>
        <taxon>Archaea</taxon>
        <taxon>Methanobacteriati</taxon>
        <taxon>Methanobacteriota</taxon>
        <taxon>Stenosarchaea group</taxon>
        <taxon>Halobacteria</taxon>
        <taxon>Halobacteriales</taxon>
        <taxon>Haloferacaceae</taxon>
    </lineage>
</organism>
<accession>A0A1I4BYB8</accession>
<evidence type="ECO:0000313" key="3">
    <source>
        <dbReference type="Proteomes" id="UP000199607"/>
    </source>
</evidence>
<gene>
    <name evidence="2" type="ORF">SAMN04487950_0847</name>
</gene>
<dbReference type="Proteomes" id="UP000199607">
    <property type="component" value="Unassembled WGS sequence"/>
</dbReference>
<name>A0A1I4BYB8_9EURY</name>
<evidence type="ECO:0000313" key="2">
    <source>
        <dbReference type="EMBL" id="SFK73772.1"/>
    </source>
</evidence>
<keyword evidence="1" id="KW-1133">Transmembrane helix</keyword>
<keyword evidence="3" id="KW-1185">Reference proteome</keyword>
<proteinExistence type="predicted"/>
<feature type="transmembrane region" description="Helical" evidence="1">
    <location>
        <begin position="148"/>
        <end position="169"/>
    </location>
</feature>
<keyword evidence="1" id="KW-0472">Membrane</keyword>
<feature type="transmembrane region" description="Helical" evidence="1">
    <location>
        <begin position="73"/>
        <end position="94"/>
    </location>
</feature>
<feature type="transmembrane region" description="Helical" evidence="1">
    <location>
        <begin position="16"/>
        <end position="36"/>
    </location>
</feature>
<sequence>MGPGSLVQVALPQLSFLTQIAAGALAGLAAAVAMILPMSRQPEGFTPAYIAASVLRRTEPDDVRFVDANVTHYTVGVLAGALYATVLALSSALFPTVVRMEGIGLVPHLVSVILVVLFIYGFFAHIVLPRAGGRIYEEQATAVRGQWLRSSLVFGAVLVVVGPGLVSLAV</sequence>
<dbReference type="AlphaFoldDB" id="A0A1I4BYB8"/>
<keyword evidence="1" id="KW-0812">Transmembrane</keyword>
<reference evidence="3" key="1">
    <citation type="submission" date="2016-10" db="EMBL/GenBank/DDBJ databases">
        <authorList>
            <person name="Varghese N."/>
            <person name="Submissions S."/>
        </authorList>
    </citation>
    <scope>NUCLEOTIDE SEQUENCE [LARGE SCALE GENOMIC DNA]</scope>
    <source>
        <strain evidence="3">CGMCC 1.7738</strain>
    </source>
</reference>
<dbReference type="RefSeq" id="WP_089866038.1">
    <property type="nucleotide sequence ID" value="NZ_FOTC01000001.1"/>
</dbReference>
<dbReference type="STRING" id="553466.SAMN04487950_0847"/>
<feature type="transmembrane region" description="Helical" evidence="1">
    <location>
        <begin position="106"/>
        <end position="128"/>
    </location>
</feature>
<evidence type="ECO:0000256" key="1">
    <source>
        <dbReference type="SAM" id="Phobius"/>
    </source>
</evidence>
<dbReference type="EMBL" id="FOTC01000001">
    <property type="protein sequence ID" value="SFK73772.1"/>
    <property type="molecule type" value="Genomic_DNA"/>
</dbReference>